<dbReference type="InterPro" id="IPR001991">
    <property type="entry name" value="Na-dicarboxylate_symporter"/>
</dbReference>
<dbReference type="GO" id="GO:0015293">
    <property type="term" value="F:symporter activity"/>
    <property type="evidence" value="ECO:0007669"/>
    <property type="project" value="UniProtKB-KW"/>
</dbReference>
<keyword evidence="4 8" id="KW-0812">Transmembrane</keyword>
<feature type="transmembrane region" description="Helical" evidence="8">
    <location>
        <begin position="223"/>
        <end position="248"/>
    </location>
</feature>
<dbReference type="Pfam" id="PF00375">
    <property type="entry name" value="SDF"/>
    <property type="match status" value="1"/>
</dbReference>
<feature type="transmembrane region" description="Helical" evidence="8">
    <location>
        <begin position="298"/>
        <end position="325"/>
    </location>
</feature>
<comment type="caution">
    <text evidence="9">The sequence shown here is derived from an EMBL/GenBank/DDBJ whole genome shotgun (WGS) entry which is preliminary data.</text>
</comment>
<evidence type="ECO:0000256" key="4">
    <source>
        <dbReference type="ARBA" id="ARBA00022692"/>
    </source>
</evidence>
<dbReference type="PANTHER" id="PTHR42865">
    <property type="entry name" value="PROTON/GLUTAMATE-ASPARTATE SYMPORTER"/>
    <property type="match status" value="1"/>
</dbReference>
<dbReference type="PRINTS" id="PR00173">
    <property type="entry name" value="EDTRNSPORT"/>
</dbReference>
<accession>A0AA37Q251</accession>
<dbReference type="Gene3D" id="1.10.3860.10">
    <property type="entry name" value="Sodium:dicarboxylate symporter"/>
    <property type="match status" value="1"/>
</dbReference>
<organism evidence="9 10">
    <name type="scientific">Roseisolibacter agri</name>
    <dbReference type="NCBI Taxonomy" id="2014610"/>
    <lineage>
        <taxon>Bacteria</taxon>
        <taxon>Pseudomonadati</taxon>
        <taxon>Gemmatimonadota</taxon>
        <taxon>Gemmatimonadia</taxon>
        <taxon>Gemmatimonadales</taxon>
        <taxon>Gemmatimonadaceae</taxon>
        <taxon>Roseisolibacter</taxon>
    </lineage>
</organism>
<proteinExistence type="predicted"/>
<evidence type="ECO:0000256" key="3">
    <source>
        <dbReference type="ARBA" id="ARBA00022475"/>
    </source>
</evidence>
<dbReference type="SUPFAM" id="SSF118215">
    <property type="entry name" value="Proton glutamate symport protein"/>
    <property type="match status" value="1"/>
</dbReference>
<comment type="subcellular location">
    <subcellularLocation>
        <location evidence="1">Cell membrane</location>
        <topology evidence="1">Multi-pass membrane protein</topology>
    </subcellularLocation>
</comment>
<reference evidence="9" key="1">
    <citation type="submission" date="2022-08" db="EMBL/GenBank/DDBJ databases">
        <title>Draft genome sequencing of Roseisolibacter agri AW1220.</title>
        <authorList>
            <person name="Tobiishi Y."/>
            <person name="Tonouchi A."/>
        </authorList>
    </citation>
    <scope>NUCLEOTIDE SEQUENCE</scope>
    <source>
        <strain evidence="9">AW1220</strain>
    </source>
</reference>
<feature type="transmembrane region" description="Helical" evidence="8">
    <location>
        <begin position="188"/>
        <end position="211"/>
    </location>
</feature>
<evidence type="ECO:0000256" key="2">
    <source>
        <dbReference type="ARBA" id="ARBA00022448"/>
    </source>
</evidence>
<dbReference type="RefSeq" id="WP_284349649.1">
    <property type="nucleotide sequence ID" value="NZ_BRXS01000002.1"/>
</dbReference>
<dbReference type="GO" id="GO:0005886">
    <property type="term" value="C:plasma membrane"/>
    <property type="evidence" value="ECO:0007669"/>
    <property type="project" value="UniProtKB-SubCell"/>
</dbReference>
<sequence length="434" mass="43099">MSQSTRTFAALAAGLVIGASLRALLPPGAVDSLLAVAEPVGTTWVNAIRMTVVPLVVSLLIGAIAADDARVVGRLGARAAIAFAISLSLGAALVALVAPPLLALIPTPPPEALAALRAGAAAPAGTAAPVGLRDWIVGLVPTNPVRAAADGALLPLVVFTLAFAAAATRIPEASRLALVAVFRAVGDALLVLVRWVLLLAPLGVFALALPLGARAGAAAAGALAGYVVLTIALCLVLIAAMYVAAVTIGRVPLRQLVRAASPAQAVALGTRSSLAALPAALRGAETHLGLPPASVAMLLPLAVATFRISVTVAITVGTFFLAQLAGVDLTLAQRVSVAATAALLSLGVPGVPGGVFLVMAPVLTSVGVPAEGVGLLLAVDPITDAFRTLTNVTGHVVITAIVGRAEDGTAENATTEDGTARYREADPSSSKLSA</sequence>
<feature type="region of interest" description="Disordered" evidence="7">
    <location>
        <begin position="409"/>
        <end position="434"/>
    </location>
</feature>
<evidence type="ECO:0000256" key="1">
    <source>
        <dbReference type="ARBA" id="ARBA00004651"/>
    </source>
</evidence>
<dbReference type="PANTHER" id="PTHR42865:SF7">
    <property type="entry name" value="PROTON_GLUTAMATE-ASPARTATE SYMPORTER"/>
    <property type="match status" value="1"/>
</dbReference>
<feature type="transmembrane region" description="Helical" evidence="8">
    <location>
        <begin position="337"/>
        <end position="359"/>
    </location>
</feature>
<keyword evidence="5 8" id="KW-1133">Transmembrane helix</keyword>
<keyword evidence="2" id="KW-0813">Transport</keyword>
<dbReference type="Proteomes" id="UP001161325">
    <property type="component" value="Unassembled WGS sequence"/>
</dbReference>
<evidence type="ECO:0000313" key="9">
    <source>
        <dbReference type="EMBL" id="GLC25205.1"/>
    </source>
</evidence>
<dbReference type="EMBL" id="BRXS01000002">
    <property type="protein sequence ID" value="GLC25205.1"/>
    <property type="molecule type" value="Genomic_DNA"/>
</dbReference>
<keyword evidence="10" id="KW-1185">Reference proteome</keyword>
<protein>
    <submittedName>
        <fullName evidence="9">Dicarboxylate:amino acid:cation symporter DAACS family protein</fullName>
    </submittedName>
</protein>
<evidence type="ECO:0000256" key="5">
    <source>
        <dbReference type="ARBA" id="ARBA00022989"/>
    </source>
</evidence>
<keyword evidence="6 8" id="KW-0472">Membrane</keyword>
<evidence type="ECO:0000313" key="10">
    <source>
        <dbReference type="Proteomes" id="UP001161325"/>
    </source>
</evidence>
<feature type="transmembrane region" description="Helical" evidence="8">
    <location>
        <begin position="79"/>
        <end position="102"/>
    </location>
</feature>
<feature type="transmembrane region" description="Helical" evidence="8">
    <location>
        <begin position="47"/>
        <end position="67"/>
    </location>
</feature>
<feature type="transmembrane region" description="Helical" evidence="8">
    <location>
        <begin position="147"/>
        <end position="167"/>
    </location>
</feature>
<dbReference type="AlphaFoldDB" id="A0AA37Q251"/>
<evidence type="ECO:0000256" key="7">
    <source>
        <dbReference type="SAM" id="MobiDB-lite"/>
    </source>
</evidence>
<name>A0AA37Q251_9BACT</name>
<gene>
    <name evidence="9" type="ORF">rosag_17180</name>
</gene>
<evidence type="ECO:0000256" key="8">
    <source>
        <dbReference type="SAM" id="Phobius"/>
    </source>
</evidence>
<dbReference type="InterPro" id="IPR036458">
    <property type="entry name" value="Na:dicarbo_symporter_sf"/>
</dbReference>
<evidence type="ECO:0000256" key="6">
    <source>
        <dbReference type="ARBA" id="ARBA00023136"/>
    </source>
</evidence>
<keyword evidence="3" id="KW-1003">Cell membrane</keyword>